<sequence>MFLQQIRSVNYRLCCLSLVLVPIMLEFSLLDKPMGLQSFNQSLRGKYASRSADIAANGSVGQVAWRMTLKIVTSRACDRSISGLLLLSGSGFFLWICRTFE</sequence>
<name>A0A974I4M8_XENLA</name>
<gene>
    <name evidence="2" type="ORF">XELAEV_18007347mg</name>
</gene>
<evidence type="ECO:0000313" key="3">
    <source>
        <dbReference type="Proteomes" id="UP000694892"/>
    </source>
</evidence>
<protein>
    <submittedName>
        <fullName evidence="2">Uncharacterized protein</fullName>
    </submittedName>
</protein>
<feature type="transmembrane region" description="Helical" evidence="1">
    <location>
        <begin position="9"/>
        <end position="30"/>
    </location>
</feature>
<evidence type="ECO:0000256" key="1">
    <source>
        <dbReference type="SAM" id="Phobius"/>
    </source>
</evidence>
<dbReference type="EMBL" id="CM004466">
    <property type="protein sequence ID" value="OCU01555.1"/>
    <property type="molecule type" value="Genomic_DNA"/>
</dbReference>
<keyword evidence="1" id="KW-1133">Transmembrane helix</keyword>
<reference evidence="3" key="1">
    <citation type="journal article" date="2016" name="Nature">
        <title>Genome evolution in the allotetraploid frog Xenopus laevis.</title>
        <authorList>
            <person name="Session A.M."/>
            <person name="Uno Y."/>
            <person name="Kwon T."/>
            <person name="Chapman J.A."/>
            <person name="Toyoda A."/>
            <person name="Takahashi S."/>
            <person name="Fukui A."/>
            <person name="Hikosaka A."/>
            <person name="Suzuki A."/>
            <person name="Kondo M."/>
            <person name="van Heeringen S.J."/>
            <person name="Quigley I."/>
            <person name="Heinz S."/>
            <person name="Ogino H."/>
            <person name="Ochi H."/>
            <person name="Hellsten U."/>
            <person name="Lyons J.B."/>
            <person name="Simakov O."/>
            <person name="Putnam N."/>
            <person name="Stites J."/>
            <person name="Kuroki Y."/>
            <person name="Tanaka T."/>
            <person name="Michiue T."/>
            <person name="Watanabe M."/>
            <person name="Bogdanovic O."/>
            <person name="Lister R."/>
            <person name="Georgiou G."/>
            <person name="Paranjpe S.S."/>
            <person name="van Kruijsbergen I."/>
            <person name="Shu S."/>
            <person name="Carlson J."/>
            <person name="Kinoshita T."/>
            <person name="Ohta Y."/>
            <person name="Mawaribuchi S."/>
            <person name="Jenkins J."/>
            <person name="Grimwood J."/>
            <person name="Schmutz J."/>
            <person name="Mitros T."/>
            <person name="Mozaffari S.V."/>
            <person name="Suzuki Y."/>
            <person name="Haramoto Y."/>
            <person name="Yamamoto T.S."/>
            <person name="Takagi C."/>
            <person name="Heald R."/>
            <person name="Miller K."/>
            <person name="Haudenschild C."/>
            <person name="Kitzman J."/>
            <person name="Nakayama T."/>
            <person name="Izutsu Y."/>
            <person name="Robert J."/>
            <person name="Fortriede J."/>
            <person name="Burns K."/>
            <person name="Lotay V."/>
            <person name="Karimi K."/>
            <person name="Yasuoka Y."/>
            <person name="Dichmann D.S."/>
            <person name="Flajnik M.F."/>
            <person name="Houston D.W."/>
            <person name="Shendure J."/>
            <person name="DuPasquier L."/>
            <person name="Vize P.D."/>
            <person name="Zorn A.M."/>
            <person name="Ito M."/>
            <person name="Marcotte E.M."/>
            <person name="Wallingford J.B."/>
            <person name="Ito Y."/>
            <person name="Asashima M."/>
            <person name="Ueno N."/>
            <person name="Matsuda Y."/>
            <person name="Veenstra G.J."/>
            <person name="Fujiyama A."/>
            <person name="Harland R.M."/>
            <person name="Taira M."/>
            <person name="Rokhsar D.S."/>
        </authorList>
    </citation>
    <scope>NUCLEOTIDE SEQUENCE [LARGE SCALE GENOMIC DNA]</scope>
    <source>
        <strain evidence="3">J</strain>
    </source>
</reference>
<keyword evidence="1" id="KW-0472">Membrane</keyword>
<keyword evidence="1" id="KW-0812">Transmembrane</keyword>
<feature type="transmembrane region" description="Helical" evidence="1">
    <location>
        <begin position="80"/>
        <end position="97"/>
    </location>
</feature>
<organism evidence="2 3">
    <name type="scientific">Xenopus laevis</name>
    <name type="common">African clawed frog</name>
    <dbReference type="NCBI Taxonomy" id="8355"/>
    <lineage>
        <taxon>Eukaryota</taxon>
        <taxon>Metazoa</taxon>
        <taxon>Chordata</taxon>
        <taxon>Craniata</taxon>
        <taxon>Vertebrata</taxon>
        <taxon>Euteleostomi</taxon>
        <taxon>Amphibia</taxon>
        <taxon>Batrachia</taxon>
        <taxon>Anura</taxon>
        <taxon>Pipoidea</taxon>
        <taxon>Pipidae</taxon>
        <taxon>Xenopodinae</taxon>
        <taxon>Xenopus</taxon>
        <taxon>Xenopus</taxon>
    </lineage>
</organism>
<evidence type="ECO:0000313" key="2">
    <source>
        <dbReference type="EMBL" id="OCU01555.1"/>
    </source>
</evidence>
<dbReference type="AlphaFoldDB" id="A0A974I4M8"/>
<proteinExistence type="predicted"/>
<dbReference type="Proteomes" id="UP000694892">
    <property type="component" value="Chromosome 1L"/>
</dbReference>
<accession>A0A974I4M8</accession>